<name>A0A448ZBA9_9STRA</name>
<keyword evidence="2" id="KW-1185">Reference proteome</keyword>
<evidence type="ECO:0000313" key="1">
    <source>
        <dbReference type="EMBL" id="VEU39301.1"/>
    </source>
</evidence>
<dbReference type="AlphaFoldDB" id="A0A448ZBA9"/>
<gene>
    <name evidence="1" type="ORF">PSNMU_V1.4_AUG-EV-PASAV3_0061640</name>
</gene>
<sequence>MLSSTEFHWFPRHIRNTALISSRLGVRLNLRCPLVWEWSVLVLSGETWRRVVGTISAGMPLFLESIRLLDMIVASLENEEEVRINKESCTECLTS</sequence>
<organism evidence="1 2">
    <name type="scientific">Pseudo-nitzschia multistriata</name>
    <dbReference type="NCBI Taxonomy" id="183589"/>
    <lineage>
        <taxon>Eukaryota</taxon>
        <taxon>Sar</taxon>
        <taxon>Stramenopiles</taxon>
        <taxon>Ochrophyta</taxon>
        <taxon>Bacillariophyta</taxon>
        <taxon>Bacillariophyceae</taxon>
        <taxon>Bacillariophycidae</taxon>
        <taxon>Bacillariales</taxon>
        <taxon>Bacillariaceae</taxon>
        <taxon>Pseudo-nitzschia</taxon>
    </lineage>
</organism>
<dbReference type="Proteomes" id="UP000291116">
    <property type="component" value="Unassembled WGS sequence"/>
</dbReference>
<proteinExistence type="predicted"/>
<protein>
    <submittedName>
        <fullName evidence="1">Uncharacterized protein</fullName>
    </submittedName>
</protein>
<dbReference type="EMBL" id="CAACVS010000214">
    <property type="protein sequence ID" value="VEU39301.1"/>
    <property type="molecule type" value="Genomic_DNA"/>
</dbReference>
<evidence type="ECO:0000313" key="2">
    <source>
        <dbReference type="Proteomes" id="UP000291116"/>
    </source>
</evidence>
<reference evidence="1 2" key="1">
    <citation type="submission" date="2019-01" db="EMBL/GenBank/DDBJ databases">
        <authorList>
            <person name="Ferrante I. M."/>
        </authorList>
    </citation>
    <scope>NUCLEOTIDE SEQUENCE [LARGE SCALE GENOMIC DNA]</scope>
    <source>
        <strain evidence="1 2">B856</strain>
    </source>
</reference>
<accession>A0A448ZBA9</accession>